<dbReference type="OMA" id="HPQEDGM"/>
<feature type="compositionally biased region" description="Basic and acidic residues" evidence="1">
    <location>
        <begin position="101"/>
        <end position="117"/>
    </location>
</feature>
<proteinExistence type="predicted"/>
<keyword evidence="3" id="KW-1185">Reference proteome</keyword>
<dbReference type="EMBL" id="KK118353">
    <property type="protein sequence ID" value="KFM72794.1"/>
    <property type="molecule type" value="Genomic_DNA"/>
</dbReference>
<accession>A0A087U605</accession>
<feature type="compositionally biased region" description="Basic and acidic residues" evidence="1">
    <location>
        <begin position="1"/>
        <end position="16"/>
    </location>
</feature>
<dbReference type="Proteomes" id="UP000054359">
    <property type="component" value="Unassembled WGS sequence"/>
</dbReference>
<dbReference type="AlphaFoldDB" id="A0A087U605"/>
<evidence type="ECO:0000313" key="3">
    <source>
        <dbReference type="Proteomes" id="UP000054359"/>
    </source>
</evidence>
<name>A0A087U605_STEMI</name>
<organism evidence="2 3">
    <name type="scientific">Stegodyphus mimosarum</name>
    <name type="common">African social velvet spider</name>
    <dbReference type="NCBI Taxonomy" id="407821"/>
    <lineage>
        <taxon>Eukaryota</taxon>
        <taxon>Metazoa</taxon>
        <taxon>Ecdysozoa</taxon>
        <taxon>Arthropoda</taxon>
        <taxon>Chelicerata</taxon>
        <taxon>Arachnida</taxon>
        <taxon>Araneae</taxon>
        <taxon>Araneomorphae</taxon>
        <taxon>Entelegynae</taxon>
        <taxon>Eresoidea</taxon>
        <taxon>Eresidae</taxon>
        <taxon>Stegodyphus</taxon>
    </lineage>
</organism>
<dbReference type="OrthoDB" id="6417744at2759"/>
<evidence type="ECO:0000256" key="1">
    <source>
        <dbReference type="SAM" id="MobiDB-lite"/>
    </source>
</evidence>
<sequence length="134" mass="14898">MDFKTENQGDTRDKVPKAACKNGSYNKDSSELKSKASSGPSVLFLWLWNWFVTLPKTVTNLYADLKSGELLARFTLLDAMLQFFVAVATSCHPQEEAPDIDENKVNTDSPSKSDFKAFKGSGRTLRSRTADTHS</sequence>
<gene>
    <name evidence="2" type="ORF">X975_16963</name>
</gene>
<feature type="region of interest" description="Disordered" evidence="1">
    <location>
        <begin position="96"/>
        <end position="134"/>
    </location>
</feature>
<feature type="non-terminal residue" evidence="2">
    <location>
        <position position="134"/>
    </location>
</feature>
<reference evidence="2 3" key="1">
    <citation type="submission" date="2013-11" db="EMBL/GenBank/DDBJ databases">
        <title>Genome sequencing of Stegodyphus mimosarum.</title>
        <authorList>
            <person name="Bechsgaard J."/>
        </authorList>
    </citation>
    <scope>NUCLEOTIDE SEQUENCE [LARGE SCALE GENOMIC DNA]</scope>
</reference>
<feature type="region of interest" description="Disordered" evidence="1">
    <location>
        <begin position="1"/>
        <end position="36"/>
    </location>
</feature>
<protein>
    <submittedName>
        <fullName evidence="2">Uncharacterized protein</fullName>
    </submittedName>
</protein>
<evidence type="ECO:0000313" key="2">
    <source>
        <dbReference type="EMBL" id="KFM72794.1"/>
    </source>
</evidence>